<feature type="region of interest" description="Disordered" evidence="1">
    <location>
        <begin position="1"/>
        <end position="51"/>
    </location>
</feature>
<name>Q6ZA43_ORYSJ</name>
<dbReference type="Proteomes" id="UP000000763">
    <property type="component" value="Chromosome 7"/>
</dbReference>
<reference evidence="3" key="2">
    <citation type="journal article" date="2008" name="Nucleic Acids Res.">
        <title>The rice annotation project database (RAP-DB): 2008 update.</title>
        <authorList>
            <consortium name="The rice annotation project (RAP)"/>
        </authorList>
    </citation>
    <scope>GENOME REANNOTATION</scope>
    <source>
        <strain evidence="3">cv. Nipponbare</strain>
    </source>
</reference>
<sequence>MPAMDARSIGPVNKDNLANPLPPPTLPSGGRRQRAGAGRGKQHQAATVAGGSAPALAGVSGAAMDIDAADDVLLALRAAAVAVAYACMRDASPSFLASACTALPRTLGRPCPEKSRVQVGMGP</sequence>
<reference evidence="3" key="1">
    <citation type="journal article" date="2005" name="Nature">
        <title>The map-based sequence of the rice genome.</title>
        <authorList>
            <consortium name="International rice genome sequencing project (IRGSP)"/>
            <person name="Matsumoto T."/>
            <person name="Wu J."/>
            <person name="Kanamori H."/>
            <person name="Katayose Y."/>
            <person name="Fujisawa M."/>
            <person name="Namiki N."/>
            <person name="Mizuno H."/>
            <person name="Yamamoto K."/>
            <person name="Antonio B.A."/>
            <person name="Baba T."/>
            <person name="Sakata K."/>
            <person name="Nagamura Y."/>
            <person name="Aoki H."/>
            <person name="Arikawa K."/>
            <person name="Arita K."/>
            <person name="Bito T."/>
            <person name="Chiden Y."/>
            <person name="Fujitsuka N."/>
            <person name="Fukunaka R."/>
            <person name="Hamada M."/>
            <person name="Harada C."/>
            <person name="Hayashi A."/>
            <person name="Hijishita S."/>
            <person name="Honda M."/>
            <person name="Hosokawa S."/>
            <person name="Ichikawa Y."/>
            <person name="Idonuma A."/>
            <person name="Iijima M."/>
            <person name="Ikeda M."/>
            <person name="Ikeno M."/>
            <person name="Ito K."/>
            <person name="Ito S."/>
            <person name="Ito T."/>
            <person name="Ito Y."/>
            <person name="Ito Y."/>
            <person name="Iwabuchi A."/>
            <person name="Kamiya K."/>
            <person name="Karasawa W."/>
            <person name="Kurita K."/>
            <person name="Katagiri S."/>
            <person name="Kikuta A."/>
            <person name="Kobayashi H."/>
            <person name="Kobayashi N."/>
            <person name="Machita K."/>
            <person name="Maehara T."/>
            <person name="Masukawa M."/>
            <person name="Mizubayashi T."/>
            <person name="Mukai Y."/>
            <person name="Nagasaki H."/>
            <person name="Nagata Y."/>
            <person name="Naito S."/>
            <person name="Nakashima M."/>
            <person name="Nakama Y."/>
            <person name="Nakamichi Y."/>
            <person name="Nakamura M."/>
            <person name="Meguro A."/>
            <person name="Negishi M."/>
            <person name="Ohta I."/>
            <person name="Ohta T."/>
            <person name="Okamoto M."/>
            <person name="Ono N."/>
            <person name="Saji S."/>
            <person name="Sakaguchi M."/>
            <person name="Sakai K."/>
            <person name="Shibata M."/>
            <person name="Shimokawa T."/>
            <person name="Song J."/>
            <person name="Takazaki Y."/>
            <person name="Terasawa K."/>
            <person name="Tsugane M."/>
            <person name="Tsuji K."/>
            <person name="Ueda S."/>
            <person name="Waki K."/>
            <person name="Yamagata H."/>
            <person name="Yamamoto M."/>
            <person name="Yamamoto S."/>
            <person name="Yamane H."/>
            <person name="Yoshiki S."/>
            <person name="Yoshihara R."/>
            <person name="Yukawa K."/>
            <person name="Zhong H."/>
            <person name="Yano M."/>
            <person name="Yuan Q."/>
            <person name="Ouyang S."/>
            <person name="Liu J."/>
            <person name="Jones K.M."/>
            <person name="Gansberger K."/>
            <person name="Moffat K."/>
            <person name="Hill J."/>
            <person name="Bera J."/>
            <person name="Fadrosh D."/>
            <person name="Jin S."/>
            <person name="Johri S."/>
            <person name="Kim M."/>
            <person name="Overton L."/>
            <person name="Reardon M."/>
            <person name="Tsitrin T."/>
            <person name="Vuong H."/>
            <person name="Weaver B."/>
            <person name="Ciecko A."/>
            <person name="Tallon L."/>
            <person name="Jackson J."/>
            <person name="Pai G."/>
            <person name="Aken S.V."/>
            <person name="Utterback T."/>
            <person name="Reidmuller S."/>
            <person name="Feldblyum T."/>
            <person name="Hsiao J."/>
            <person name="Zismann V."/>
            <person name="Iobst S."/>
            <person name="de Vazeille A.R."/>
            <person name="Buell C.R."/>
            <person name="Ying K."/>
            <person name="Li Y."/>
            <person name="Lu T."/>
            <person name="Huang Y."/>
            <person name="Zhao Q."/>
            <person name="Feng Q."/>
            <person name="Zhang L."/>
            <person name="Zhu J."/>
            <person name="Weng Q."/>
            <person name="Mu J."/>
            <person name="Lu Y."/>
            <person name="Fan D."/>
            <person name="Liu Y."/>
            <person name="Guan J."/>
            <person name="Zhang Y."/>
            <person name="Yu S."/>
            <person name="Liu X."/>
            <person name="Zhang Y."/>
            <person name="Hong G."/>
            <person name="Han B."/>
            <person name="Choisne N."/>
            <person name="Demange N."/>
            <person name="Orjeda G."/>
            <person name="Samain S."/>
            <person name="Cattolico L."/>
            <person name="Pelletier E."/>
            <person name="Couloux A."/>
            <person name="Segurens B."/>
            <person name="Wincker P."/>
            <person name="D'Hont A."/>
            <person name="Scarpelli C."/>
            <person name="Weissenbach J."/>
            <person name="Salanoubat M."/>
            <person name="Quetier F."/>
            <person name="Yu Y."/>
            <person name="Kim H.R."/>
            <person name="Rambo T."/>
            <person name="Currie J."/>
            <person name="Collura K."/>
            <person name="Luo M."/>
            <person name="Yang T."/>
            <person name="Ammiraju J.S.S."/>
            <person name="Engler F."/>
            <person name="Soderlund C."/>
            <person name="Wing R.A."/>
            <person name="Palmer L.E."/>
            <person name="de la Bastide M."/>
            <person name="Spiegel L."/>
            <person name="Nascimento L."/>
            <person name="Zutavern T."/>
            <person name="O'Shaughnessy A."/>
            <person name="Dike S."/>
            <person name="Dedhia N."/>
            <person name="Preston R."/>
            <person name="Balija V."/>
            <person name="McCombie W.R."/>
            <person name="Chow T."/>
            <person name="Chen H."/>
            <person name="Chung M."/>
            <person name="Chen C."/>
            <person name="Shaw J."/>
            <person name="Wu H."/>
            <person name="Hsiao K."/>
            <person name="Chao Y."/>
            <person name="Chu M."/>
            <person name="Cheng C."/>
            <person name="Hour A."/>
            <person name="Lee P."/>
            <person name="Lin S."/>
            <person name="Lin Y."/>
            <person name="Liou J."/>
            <person name="Liu S."/>
            <person name="Hsing Y."/>
            <person name="Raghuvanshi S."/>
            <person name="Mohanty A."/>
            <person name="Bharti A.K."/>
            <person name="Gaur A."/>
            <person name="Gupta V."/>
            <person name="Kumar D."/>
            <person name="Ravi V."/>
            <person name="Vij S."/>
            <person name="Kapur A."/>
            <person name="Khurana P."/>
            <person name="Khurana P."/>
            <person name="Khurana J.P."/>
            <person name="Tyagi A.K."/>
            <person name="Gaikwad K."/>
            <person name="Singh A."/>
            <person name="Dalal V."/>
            <person name="Srivastava S."/>
            <person name="Dixit A."/>
            <person name="Pal A.K."/>
            <person name="Ghazi I.A."/>
            <person name="Yadav M."/>
            <person name="Pandit A."/>
            <person name="Bhargava A."/>
            <person name="Sureshbabu K."/>
            <person name="Batra K."/>
            <person name="Sharma T.R."/>
            <person name="Mohapatra T."/>
            <person name="Singh N.K."/>
            <person name="Messing J."/>
            <person name="Nelson A.B."/>
            <person name="Fuks G."/>
            <person name="Kavchok S."/>
            <person name="Keizer G."/>
            <person name="Linton E."/>
            <person name="Llaca V."/>
            <person name="Song R."/>
            <person name="Tanyolac B."/>
            <person name="Young S."/>
            <person name="Ho-Il K."/>
            <person name="Hahn J.H."/>
            <person name="Sangsakoo G."/>
            <person name="Vanavichit A."/>
            <person name="de Mattos Luiz.A.T."/>
            <person name="Zimmer P.D."/>
            <person name="Malone G."/>
            <person name="Dellagostin O."/>
            <person name="de Oliveira A.C."/>
            <person name="Bevan M."/>
            <person name="Bancroft I."/>
            <person name="Minx P."/>
            <person name="Cordum H."/>
            <person name="Wilson R."/>
            <person name="Cheng Z."/>
            <person name="Jin W."/>
            <person name="Jiang J."/>
            <person name="Leong S.A."/>
            <person name="Iwama H."/>
            <person name="Gojobori T."/>
            <person name="Itoh T."/>
            <person name="Niimura Y."/>
            <person name="Fujii Y."/>
            <person name="Habara T."/>
            <person name="Sakai H."/>
            <person name="Sato Y."/>
            <person name="Wilson G."/>
            <person name="Kumar K."/>
            <person name="McCouch S."/>
            <person name="Juretic N."/>
            <person name="Hoen D."/>
            <person name="Wright S."/>
            <person name="Bruskiewich R."/>
            <person name="Bureau T."/>
            <person name="Miyao A."/>
            <person name="Hirochika H."/>
            <person name="Nishikawa T."/>
            <person name="Kadowaki K."/>
            <person name="Sugiura M."/>
            <person name="Burr B."/>
            <person name="Sasaki T."/>
        </authorList>
    </citation>
    <scope>NUCLEOTIDE SEQUENCE [LARGE SCALE GENOMIC DNA]</scope>
    <source>
        <strain evidence="3">cv. Nipponbare</strain>
    </source>
</reference>
<dbReference type="EMBL" id="AP004670">
    <property type="protein sequence ID" value="BAC83614.1"/>
    <property type="molecule type" value="Genomic_DNA"/>
</dbReference>
<protein>
    <submittedName>
        <fullName evidence="2">Uncharacterized protein</fullName>
    </submittedName>
</protein>
<proteinExistence type="predicted"/>
<evidence type="ECO:0000313" key="3">
    <source>
        <dbReference type="Proteomes" id="UP000000763"/>
    </source>
</evidence>
<dbReference type="AlphaFoldDB" id="Q6ZA43"/>
<gene>
    <name evidence="2" type="primary">P0496D04.20</name>
</gene>
<evidence type="ECO:0000256" key="1">
    <source>
        <dbReference type="SAM" id="MobiDB-lite"/>
    </source>
</evidence>
<evidence type="ECO:0000313" key="2">
    <source>
        <dbReference type="EMBL" id="BAC83614.1"/>
    </source>
</evidence>
<accession>Q6ZA43</accession>
<organism evidence="2 3">
    <name type="scientific">Oryza sativa subsp. japonica</name>
    <name type="common">Rice</name>
    <dbReference type="NCBI Taxonomy" id="39947"/>
    <lineage>
        <taxon>Eukaryota</taxon>
        <taxon>Viridiplantae</taxon>
        <taxon>Streptophyta</taxon>
        <taxon>Embryophyta</taxon>
        <taxon>Tracheophyta</taxon>
        <taxon>Spermatophyta</taxon>
        <taxon>Magnoliopsida</taxon>
        <taxon>Liliopsida</taxon>
        <taxon>Poales</taxon>
        <taxon>Poaceae</taxon>
        <taxon>BOP clade</taxon>
        <taxon>Oryzoideae</taxon>
        <taxon>Oryzeae</taxon>
        <taxon>Oryzinae</taxon>
        <taxon>Oryza</taxon>
        <taxon>Oryza sativa</taxon>
    </lineage>
</organism>